<name>V5DY93_9GAMM</name>
<proteinExistence type="predicted"/>
<evidence type="ECO:0000313" key="1">
    <source>
        <dbReference type="EMBL" id="ESS72296.1"/>
    </source>
</evidence>
<protein>
    <submittedName>
        <fullName evidence="1">Uncharacterized protein</fullName>
    </submittedName>
</protein>
<accession>V5DY93</accession>
<organism evidence="1 2">
    <name type="scientific">Methyloglobulus morosus KoM1</name>
    <dbReference type="NCBI Taxonomy" id="1116472"/>
    <lineage>
        <taxon>Bacteria</taxon>
        <taxon>Pseudomonadati</taxon>
        <taxon>Pseudomonadota</taxon>
        <taxon>Gammaproteobacteria</taxon>
        <taxon>Methylococcales</taxon>
        <taxon>Methylococcaceae</taxon>
        <taxon>Methyloglobulus</taxon>
    </lineage>
</organism>
<evidence type="ECO:0000313" key="2">
    <source>
        <dbReference type="Proteomes" id="UP000017842"/>
    </source>
</evidence>
<keyword evidence="2" id="KW-1185">Reference proteome</keyword>
<reference evidence="1 2" key="1">
    <citation type="journal article" date="2013" name="Genome Announc.">
        <title>Draft Genome Sequence of the Methanotrophic Gammaproteobacterium Methyloglobulus morosus DSM 22980 Strain KoM1.</title>
        <authorList>
            <person name="Poehlein A."/>
            <person name="Deutzmann J.S."/>
            <person name="Daniel R."/>
            <person name="Simeonova D.D."/>
        </authorList>
    </citation>
    <scope>NUCLEOTIDE SEQUENCE [LARGE SCALE GENOMIC DNA]</scope>
    <source>
        <strain evidence="1 2">KoM1</strain>
    </source>
</reference>
<sequence>MLKMQEYNPRQRKVSKREPPDAACFLRSVDFIGVCWKGLLSLQQSAASLLHPFGLLPIKPPVLGAA</sequence>
<dbReference type="AlphaFoldDB" id="V5DY93"/>
<gene>
    <name evidence="1" type="ORF">MGMO_61c00070</name>
</gene>
<dbReference type="EMBL" id="AYLO01000059">
    <property type="protein sequence ID" value="ESS72296.1"/>
    <property type="molecule type" value="Genomic_DNA"/>
</dbReference>
<dbReference type="Proteomes" id="UP000017842">
    <property type="component" value="Unassembled WGS sequence"/>
</dbReference>
<comment type="caution">
    <text evidence="1">The sequence shown here is derived from an EMBL/GenBank/DDBJ whole genome shotgun (WGS) entry which is preliminary data.</text>
</comment>